<evidence type="ECO:0008006" key="4">
    <source>
        <dbReference type="Google" id="ProtNLM"/>
    </source>
</evidence>
<dbReference type="GO" id="GO:0042578">
    <property type="term" value="F:phosphoric ester hydrolase activity"/>
    <property type="evidence" value="ECO:0007669"/>
    <property type="project" value="UniProtKB-ARBA"/>
</dbReference>
<name>A0A1F7HHB0_9BACT</name>
<reference evidence="2 3" key="1">
    <citation type="journal article" date="2016" name="Nat. Commun.">
        <title>Thousands of microbial genomes shed light on interconnected biogeochemical processes in an aquifer system.</title>
        <authorList>
            <person name="Anantharaman K."/>
            <person name="Brown C.T."/>
            <person name="Hug L.A."/>
            <person name="Sharon I."/>
            <person name="Castelle C.J."/>
            <person name="Probst A.J."/>
            <person name="Thomas B.C."/>
            <person name="Singh A."/>
            <person name="Wilkins M.J."/>
            <person name="Karaoz U."/>
            <person name="Brodie E.L."/>
            <person name="Williams K.H."/>
            <person name="Hubbard S.S."/>
            <person name="Banfield J.F."/>
        </authorList>
    </citation>
    <scope>NUCLEOTIDE SEQUENCE [LARGE SCALE GENOMIC DNA]</scope>
</reference>
<evidence type="ECO:0000256" key="1">
    <source>
        <dbReference type="ARBA" id="ARBA00022801"/>
    </source>
</evidence>
<dbReference type="Proteomes" id="UP000177199">
    <property type="component" value="Unassembled WGS sequence"/>
</dbReference>
<dbReference type="Gene3D" id="3.40.720.10">
    <property type="entry name" value="Alkaline Phosphatase, subunit A"/>
    <property type="match status" value="2"/>
</dbReference>
<feature type="non-terminal residue" evidence="2">
    <location>
        <position position="1"/>
    </location>
</feature>
<accession>A0A1F7HHB0</accession>
<keyword evidence="1" id="KW-0378">Hydrolase</keyword>
<evidence type="ECO:0000313" key="2">
    <source>
        <dbReference type="EMBL" id="OGK30475.1"/>
    </source>
</evidence>
<evidence type="ECO:0000313" key="3">
    <source>
        <dbReference type="Proteomes" id="UP000177199"/>
    </source>
</evidence>
<dbReference type="GO" id="GO:0009395">
    <property type="term" value="P:phospholipid catabolic process"/>
    <property type="evidence" value="ECO:0007669"/>
    <property type="project" value="TreeGrafter"/>
</dbReference>
<protein>
    <recommendedName>
        <fullName evidence="4">Phospholipase</fullName>
    </recommendedName>
</protein>
<sequence length="303" mass="34761">LIHTKNTQAPSLRERAYLKDFDTGRADANGMVVMKYFNEGDIPNYWTYAKNFVLLDRLFGAVKVRYSVPSHFYLIAATAEGWMTNRMEKPYLTSKTMVDLFKEYSVSWKLYSGGSFNQLTGAPKDFDYILAFKQHKNDPQVIKNIVPKNKIFEDIQKGTLSQFSWVFPEVGESEHPPNDIRKGMNHVTKIVNEIMKSNYWSDTAVFVIWDDFGGYYDHVKVDPTDKFGPGPRVPGLVISAYSKKGFVDHTTYNTSSVLKFFQTLYNLPSLTDRDGKSANMLNAFDFKQKPREPLILPLVPVEK</sequence>
<dbReference type="PANTHER" id="PTHR31956">
    <property type="entry name" value="NON-SPECIFIC PHOSPHOLIPASE C4-RELATED"/>
    <property type="match status" value="1"/>
</dbReference>
<proteinExistence type="predicted"/>
<comment type="caution">
    <text evidence="2">The sequence shown here is derived from an EMBL/GenBank/DDBJ whole genome shotgun (WGS) entry which is preliminary data.</text>
</comment>
<dbReference type="AlphaFoldDB" id="A0A1F7HHB0"/>
<gene>
    <name evidence="2" type="ORF">A3F29_00530</name>
</gene>
<dbReference type="Pfam" id="PF04185">
    <property type="entry name" value="Phosphoesterase"/>
    <property type="match status" value="1"/>
</dbReference>
<dbReference type="InterPro" id="IPR017850">
    <property type="entry name" value="Alkaline_phosphatase_core_sf"/>
</dbReference>
<dbReference type="InterPro" id="IPR007312">
    <property type="entry name" value="Phosphoesterase"/>
</dbReference>
<dbReference type="PANTHER" id="PTHR31956:SF1">
    <property type="entry name" value="NON-SPECIFIC PHOSPHOLIPASE C1"/>
    <property type="match status" value="1"/>
</dbReference>
<dbReference type="EMBL" id="MFZV01000044">
    <property type="protein sequence ID" value="OGK30475.1"/>
    <property type="molecule type" value="Genomic_DNA"/>
</dbReference>
<organism evidence="2 3">
    <name type="scientific">Candidatus Roizmanbacteria bacterium RIFCSPHIGHO2_12_FULL_33_9</name>
    <dbReference type="NCBI Taxonomy" id="1802045"/>
    <lineage>
        <taxon>Bacteria</taxon>
        <taxon>Candidatus Roizmaniibacteriota</taxon>
    </lineage>
</organism>